<feature type="signal peptide" evidence="9">
    <location>
        <begin position="1"/>
        <end position="21"/>
    </location>
</feature>
<feature type="chain" id="PRO_5019308323" evidence="9">
    <location>
        <begin position="22"/>
        <end position="1098"/>
    </location>
</feature>
<keyword evidence="6 8" id="KW-0472">Membrane</keyword>
<dbReference type="NCBIfam" id="TIGR04056">
    <property type="entry name" value="OMP_RagA_SusC"/>
    <property type="match status" value="1"/>
</dbReference>
<dbReference type="InterPro" id="IPR037066">
    <property type="entry name" value="Plug_dom_sf"/>
</dbReference>
<evidence type="ECO:0000313" key="11">
    <source>
        <dbReference type="EMBL" id="RIV19353.1"/>
    </source>
</evidence>
<evidence type="ECO:0000256" key="3">
    <source>
        <dbReference type="ARBA" id="ARBA00022452"/>
    </source>
</evidence>
<evidence type="ECO:0000259" key="10">
    <source>
        <dbReference type="Pfam" id="PF07715"/>
    </source>
</evidence>
<dbReference type="GO" id="GO:0015344">
    <property type="term" value="F:siderophore uptake transmembrane transporter activity"/>
    <property type="evidence" value="ECO:0007669"/>
    <property type="project" value="TreeGrafter"/>
</dbReference>
<dbReference type="InterPro" id="IPR008969">
    <property type="entry name" value="CarboxyPept-like_regulatory"/>
</dbReference>
<dbReference type="GO" id="GO:0009279">
    <property type="term" value="C:cell outer membrane"/>
    <property type="evidence" value="ECO:0007669"/>
    <property type="project" value="UniProtKB-SubCell"/>
</dbReference>
<dbReference type="PANTHER" id="PTHR30069:SF29">
    <property type="entry name" value="HEMOGLOBIN AND HEMOGLOBIN-HAPTOGLOBIN-BINDING PROTEIN 1-RELATED"/>
    <property type="match status" value="1"/>
</dbReference>
<sequence>MRKILLVSLLLVCSLWATAWAQERKVSGKVTSADDGKPMPGVSVVLKGTTKGANTDADGSYSIAVPEQGGKLVVSFVGTTTQEVEIGNQSVIDIKLATDTRQLNEIVVTGVGVATDKRKLGIAVESVSAKNLPQTPSASIDQALVGKIAGAQISSGNGTPGAPVNIVLRGINTINRGTAPILLIDGVQVDATNYDSNGNLNNNPTSLLSSIDPNTIERVEVVQGAAAATLYGAQGANGVIQVFTKKGKSGKLNIDFSSSITRNEYLNVGGVSKSQFNGFQTDAQNNVVYQSGRDANNNPVYAPLQFNPNTLTYNGNVLYNPLDVNNKADKPYTANLKYYDHYAFFFRPSNTYNNSIALTGGSDKVDFALSASNNQQESNVINNGAYQRSNLTSNIGIQLAKGLTFRTTTQLVYTKSTIKTNDRLILYAINNARPFADFSALDPDGNPGVYYGDAVGVNHGNPSFWQRYTNNKDNKVDVIQSFNLNYKINKFLDLDAKYGINYSKQEIVTTYGNQSRNRNVIANNNNQYRSYFGTDPTGEIDNNSMTTTYQNFLASAFINTDFQEDFKLNIPIRTTTQLAFDYRNRNFRQFYTYTLGLPTYEPFTAAQSSTFRVPGVVAPSTGRPGLPGGGDYTEPFITYGYVVNQRIDYGDLAGVSGGFRTDYSSAFGRASKPFTFPRGDAYFRVSALKFWENSTIGTFFPEFKLRAAYGQAGIQPRPFDRYQVLNTRTLGTSNSFYIPASQPNPDLSVEVSSELEVGTDLALTPFKNSIWLSSVRLSGTYWKRSTDNAIFDVSAAPSSGINSIKDNAFSLSSNGLQFSLNATVLRTSTLSWNLTTNFGNQTSKITAVKGNQEVVVLSSAGSSNYVLKAGEKIGQLYGHVAIHQVDAKDPNGNFYIPADQQANYTVASNGWVVNKATKQPFFSADKYSFGDPNPKFNMSFINDFTFKNFLTFGFQFDWVYRSHIYNQTKEWMYRDGIHADYSIPLTIEGQTGAWTAFYRGVYAQRAANGTKNYFYEDASFVRLRNVAIGVDFSKLVNLPVLRRAQLVLSGRNLLTFTKYTGFDPEVSSGTGSSAWDRGTDHNTMPNLRSYQATLNIGL</sequence>
<dbReference type="Pfam" id="PF07715">
    <property type="entry name" value="Plug"/>
    <property type="match status" value="1"/>
</dbReference>
<dbReference type="InterPro" id="IPR023996">
    <property type="entry name" value="TonB-dep_OMP_SusC/RagA"/>
</dbReference>
<dbReference type="Proteomes" id="UP000283523">
    <property type="component" value="Unassembled WGS sequence"/>
</dbReference>
<evidence type="ECO:0000313" key="12">
    <source>
        <dbReference type="Proteomes" id="UP000283523"/>
    </source>
</evidence>
<evidence type="ECO:0000256" key="6">
    <source>
        <dbReference type="ARBA" id="ARBA00023136"/>
    </source>
</evidence>
<keyword evidence="12" id="KW-1185">Reference proteome</keyword>
<keyword evidence="2 8" id="KW-0813">Transport</keyword>
<dbReference type="InterPro" id="IPR012910">
    <property type="entry name" value="Plug_dom"/>
</dbReference>
<comment type="subcellular location">
    <subcellularLocation>
        <location evidence="1 8">Cell outer membrane</location>
        <topology evidence="1 8">Multi-pass membrane protein</topology>
    </subcellularLocation>
</comment>
<dbReference type="AlphaFoldDB" id="A0A418M169"/>
<evidence type="ECO:0000256" key="9">
    <source>
        <dbReference type="SAM" id="SignalP"/>
    </source>
</evidence>
<dbReference type="PROSITE" id="PS52016">
    <property type="entry name" value="TONB_DEPENDENT_REC_3"/>
    <property type="match status" value="1"/>
</dbReference>
<dbReference type="SUPFAM" id="SSF49464">
    <property type="entry name" value="Carboxypeptidase regulatory domain-like"/>
    <property type="match status" value="1"/>
</dbReference>
<dbReference type="InterPro" id="IPR039426">
    <property type="entry name" value="TonB-dep_rcpt-like"/>
</dbReference>
<name>A0A418M169_9BACT</name>
<evidence type="ECO:0000256" key="1">
    <source>
        <dbReference type="ARBA" id="ARBA00004571"/>
    </source>
</evidence>
<dbReference type="RefSeq" id="WP_119670456.1">
    <property type="nucleotide sequence ID" value="NZ_QXED01000008.1"/>
</dbReference>
<reference evidence="11 12" key="1">
    <citation type="submission" date="2018-08" db="EMBL/GenBank/DDBJ databases">
        <title>Fibrisoma montanum sp. nov., isolated from Danxia mountain soil.</title>
        <authorList>
            <person name="Huang Y."/>
        </authorList>
    </citation>
    <scope>NUCLEOTIDE SEQUENCE [LARGE SCALE GENOMIC DNA]</scope>
    <source>
        <strain evidence="11 12">HYT19</strain>
    </source>
</reference>
<organism evidence="11 12">
    <name type="scientific">Fibrisoma montanum</name>
    <dbReference type="NCBI Taxonomy" id="2305895"/>
    <lineage>
        <taxon>Bacteria</taxon>
        <taxon>Pseudomonadati</taxon>
        <taxon>Bacteroidota</taxon>
        <taxon>Cytophagia</taxon>
        <taxon>Cytophagales</taxon>
        <taxon>Spirosomataceae</taxon>
        <taxon>Fibrisoma</taxon>
    </lineage>
</organism>
<dbReference type="EMBL" id="QXED01000008">
    <property type="protein sequence ID" value="RIV19353.1"/>
    <property type="molecule type" value="Genomic_DNA"/>
</dbReference>
<comment type="similarity">
    <text evidence="8">Belongs to the TonB-dependent receptor family.</text>
</comment>
<evidence type="ECO:0000256" key="7">
    <source>
        <dbReference type="ARBA" id="ARBA00023237"/>
    </source>
</evidence>
<dbReference type="Gene3D" id="2.170.130.10">
    <property type="entry name" value="TonB-dependent receptor, plug domain"/>
    <property type="match status" value="1"/>
</dbReference>
<evidence type="ECO:0000256" key="5">
    <source>
        <dbReference type="ARBA" id="ARBA00022729"/>
    </source>
</evidence>
<dbReference type="Gene3D" id="2.40.170.20">
    <property type="entry name" value="TonB-dependent receptor, beta-barrel domain"/>
    <property type="match status" value="1"/>
</dbReference>
<dbReference type="PANTHER" id="PTHR30069">
    <property type="entry name" value="TONB-DEPENDENT OUTER MEMBRANE RECEPTOR"/>
    <property type="match status" value="1"/>
</dbReference>
<keyword evidence="5 9" id="KW-0732">Signal</keyword>
<dbReference type="OrthoDB" id="9768177at2"/>
<keyword evidence="3 8" id="KW-1134">Transmembrane beta strand</keyword>
<dbReference type="Gene3D" id="2.60.40.1120">
    <property type="entry name" value="Carboxypeptidase-like, regulatory domain"/>
    <property type="match status" value="1"/>
</dbReference>
<gene>
    <name evidence="11" type="ORF">DYU11_24930</name>
</gene>
<dbReference type="GO" id="GO:0044718">
    <property type="term" value="P:siderophore transmembrane transport"/>
    <property type="evidence" value="ECO:0007669"/>
    <property type="project" value="TreeGrafter"/>
</dbReference>
<keyword evidence="7 8" id="KW-0998">Cell outer membrane</keyword>
<protein>
    <submittedName>
        <fullName evidence="11">SusC/RagA family TonB-linked outer membrane protein</fullName>
    </submittedName>
</protein>
<evidence type="ECO:0000256" key="2">
    <source>
        <dbReference type="ARBA" id="ARBA00022448"/>
    </source>
</evidence>
<evidence type="ECO:0000256" key="8">
    <source>
        <dbReference type="PROSITE-ProRule" id="PRU01360"/>
    </source>
</evidence>
<dbReference type="SUPFAM" id="SSF56935">
    <property type="entry name" value="Porins"/>
    <property type="match status" value="1"/>
</dbReference>
<comment type="caution">
    <text evidence="11">The sequence shown here is derived from an EMBL/GenBank/DDBJ whole genome shotgun (WGS) entry which is preliminary data.</text>
</comment>
<dbReference type="Pfam" id="PF13715">
    <property type="entry name" value="CarbopepD_reg_2"/>
    <property type="match status" value="1"/>
</dbReference>
<feature type="domain" description="TonB-dependent receptor plug" evidence="10">
    <location>
        <begin position="117"/>
        <end position="239"/>
    </location>
</feature>
<proteinExistence type="inferred from homology"/>
<dbReference type="InterPro" id="IPR036942">
    <property type="entry name" value="Beta-barrel_TonB_sf"/>
</dbReference>
<accession>A0A418M169</accession>
<keyword evidence="4 8" id="KW-0812">Transmembrane</keyword>
<evidence type="ECO:0000256" key="4">
    <source>
        <dbReference type="ARBA" id="ARBA00022692"/>
    </source>
</evidence>